<feature type="transmembrane region" description="Helical" evidence="1">
    <location>
        <begin position="28"/>
        <end position="47"/>
    </location>
</feature>
<dbReference type="AlphaFoldDB" id="A0AA96WLY8"/>
<feature type="transmembrane region" description="Helical" evidence="1">
    <location>
        <begin position="53"/>
        <end position="73"/>
    </location>
</feature>
<dbReference type="EMBL" id="CP053587">
    <property type="protein sequence ID" value="WNZ27973.1"/>
    <property type="molecule type" value="Genomic_DNA"/>
</dbReference>
<feature type="transmembrane region" description="Helical" evidence="1">
    <location>
        <begin position="188"/>
        <end position="206"/>
    </location>
</feature>
<keyword evidence="1" id="KW-0472">Membrane</keyword>
<feature type="transmembrane region" description="Helical" evidence="1">
    <location>
        <begin position="257"/>
        <end position="274"/>
    </location>
</feature>
<gene>
    <name evidence="2" type="ORF">HJG54_30975</name>
</gene>
<sequence length="498" mass="55374">MFQQQPGHPHPLLPNLLFDLSRQKQRQLLGAFWIVALSLIGYELFWARTGSSLSNIGAVLITVSALLPGYLWCSGQAQGMPIFPFFALTYIWTYGLPLVINHPKVITYSPESQLSAALTTSGFLLLGTWVWFQFVKSPSPLPPVYRALDEHKGDRFFLMMLATAVLFNLSANGGWLQLSGGLLGTIRNAVLGLTALASFVLAYRTGTQELTKQQSRLFIILLVSYMLTSASGLLLIGASSTFLISTIAFVIGRKKVPILPIVLMLICLSFLHYGKAEMRSKYWGGQGIPKLQPWDYPAWYSEWAGYSLEYFGRQEEELSKSEEKESFLVRSSVIQMLLLAQSKSPETVPYLYGKTYAILPQVVIPRVLNPSKIRTTEGTHILSVHYGLQTYEKTFTTSISWGLLAESYGNFGVLGCAGLAVVLGWAYGKVTRWSLNAPILSAQSLFSVIMMTFALQTEWTAGVYVAALYQTSTVLGGIVFVLMRSYSTMDLPMMAYRR</sequence>
<name>A0AA96WLY8_9CYAN</name>
<feature type="transmembrane region" description="Helical" evidence="1">
    <location>
        <begin position="156"/>
        <end position="176"/>
    </location>
</feature>
<accession>A0AA96WLY8</accession>
<organism evidence="2">
    <name type="scientific">Leptolyngbya sp. NK1-12</name>
    <dbReference type="NCBI Taxonomy" id="2547451"/>
    <lineage>
        <taxon>Bacteria</taxon>
        <taxon>Bacillati</taxon>
        <taxon>Cyanobacteriota</taxon>
        <taxon>Cyanophyceae</taxon>
        <taxon>Leptolyngbyales</taxon>
        <taxon>Leptolyngbyaceae</taxon>
        <taxon>Leptolyngbya group</taxon>
        <taxon>Leptolyngbya</taxon>
    </lineage>
</organism>
<evidence type="ECO:0008006" key="3">
    <source>
        <dbReference type="Google" id="ProtNLM"/>
    </source>
</evidence>
<feature type="transmembrane region" description="Helical" evidence="1">
    <location>
        <begin position="112"/>
        <end position="135"/>
    </location>
</feature>
<evidence type="ECO:0000256" key="1">
    <source>
        <dbReference type="SAM" id="Phobius"/>
    </source>
</evidence>
<evidence type="ECO:0000313" key="2">
    <source>
        <dbReference type="EMBL" id="WNZ27973.1"/>
    </source>
</evidence>
<protein>
    <recommendedName>
        <fullName evidence="3">O-antigen polysaccharide polymerase Wzy</fullName>
    </recommendedName>
</protein>
<keyword evidence="1" id="KW-0812">Transmembrane</keyword>
<proteinExistence type="predicted"/>
<feature type="transmembrane region" description="Helical" evidence="1">
    <location>
        <begin position="433"/>
        <end position="455"/>
    </location>
</feature>
<keyword evidence="1" id="KW-1133">Transmembrane helix</keyword>
<feature type="transmembrane region" description="Helical" evidence="1">
    <location>
        <begin position="80"/>
        <end position="100"/>
    </location>
</feature>
<feature type="transmembrane region" description="Helical" evidence="1">
    <location>
        <begin position="462"/>
        <end position="483"/>
    </location>
</feature>
<feature type="transmembrane region" description="Helical" evidence="1">
    <location>
        <begin position="218"/>
        <end position="251"/>
    </location>
</feature>
<reference evidence="2" key="1">
    <citation type="submission" date="2020-05" db="EMBL/GenBank/DDBJ databases">
        <authorList>
            <person name="Zhu T."/>
            <person name="Keshari N."/>
            <person name="Lu X."/>
        </authorList>
    </citation>
    <scope>NUCLEOTIDE SEQUENCE</scope>
    <source>
        <strain evidence="2">NK1-12</strain>
    </source>
</reference>